<feature type="transmembrane region" description="Helical" evidence="10">
    <location>
        <begin position="20"/>
        <end position="39"/>
    </location>
</feature>
<sequence>MSFLKRRLVELELNPPRVLAMGFGGLILIGAILLNLPVASKTGESIGFLNALFTSASAVCVTGLVVVNTGEFWSLFGQIVIIILIQMGGLGFMTMATLVALILGKKITLKERLIIKEQLNQETMSGLVKLTKYVILATFSIEGIGAILLSTRFIPAYGFAKGVWFSIFHSISAFCNAGFDIIGSSMVPFVGDIVVILTISFLIIIGGLGFSVYIDISKNKKLVRLSLHSKLVLAITLILIVTGMILFYLIEWDNPATLYPLNVKDRILASFFQSVVPRTAGFNSVDISKLEDTSVFIIIILMFIGGSPGSTAGGIKTTTFGAIILTTLTVIKGNKDVVAYKKRIPQEIIYRSLAIASVGVFLVTVVSLILTLSEDATFLDLLFETTSAFGTVGLTRGVTPNLSNFGKVLIILTMYSGRVGPLTMAFAFAKRQKNNSSSYRYSEGNILVG</sequence>
<evidence type="ECO:0000313" key="12">
    <source>
        <dbReference type="Proteomes" id="UP000184389"/>
    </source>
</evidence>
<dbReference type="PANTHER" id="PTHR32024:SF1">
    <property type="entry name" value="KTR SYSTEM POTASSIUM UPTAKE PROTEIN B"/>
    <property type="match status" value="1"/>
</dbReference>
<evidence type="ECO:0000256" key="9">
    <source>
        <dbReference type="ARBA" id="ARBA00023136"/>
    </source>
</evidence>
<keyword evidence="5 10" id="KW-0812">Transmembrane</keyword>
<evidence type="ECO:0000256" key="4">
    <source>
        <dbReference type="ARBA" id="ARBA00022538"/>
    </source>
</evidence>
<dbReference type="STRING" id="1123281.SAMN02745180_01422"/>
<dbReference type="Pfam" id="PF02386">
    <property type="entry name" value="TrkH"/>
    <property type="match status" value="1"/>
</dbReference>
<keyword evidence="7 10" id="KW-1133">Transmembrane helix</keyword>
<dbReference type="InterPro" id="IPR004772">
    <property type="entry name" value="TrkH"/>
</dbReference>
<gene>
    <name evidence="11" type="ORF">SAMN02745180_01422</name>
</gene>
<feature type="transmembrane region" description="Helical" evidence="10">
    <location>
        <begin position="189"/>
        <end position="210"/>
    </location>
</feature>
<evidence type="ECO:0000256" key="10">
    <source>
        <dbReference type="SAM" id="Phobius"/>
    </source>
</evidence>
<dbReference type="AlphaFoldDB" id="A0A1M5WUZ9"/>
<feature type="transmembrane region" description="Helical" evidence="10">
    <location>
        <begin position="295"/>
        <end position="328"/>
    </location>
</feature>
<dbReference type="EMBL" id="FQXR01000005">
    <property type="protein sequence ID" value="SHH91268.1"/>
    <property type="molecule type" value="Genomic_DNA"/>
</dbReference>
<feature type="transmembrane region" description="Helical" evidence="10">
    <location>
        <begin position="133"/>
        <end position="154"/>
    </location>
</feature>
<evidence type="ECO:0000256" key="7">
    <source>
        <dbReference type="ARBA" id="ARBA00022989"/>
    </source>
</evidence>
<feature type="transmembrane region" description="Helical" evidence="10">
    <location>
        <begin position="231"/>
        <end position="250"/>
    </location>
</feature>
<accession>A0A1M5WUZ9</accession>
<name>A0A1M5WUZ9_9FIRM</name>
<dbReference type="PANTHER" id="PTHR32024">
    <property type="entry name" value="TRK SYSTEM POTASSIUM UPTAKE PROTEIN TRKG-RELATED"/>
    <property type="match status" value="1"/>
</dbReference>
<dbReference type="InterPro" id="IPR003445">
    <property type="entry name" value="Cat_transpt"/>
</dbReference>
<organism evidence="11 12">
    <name type="scientific">Sporanaerobacter acetigenes DSM 13106</name>
    <dbReference type="NCBI Taxonomy" id="1123281"/>
    <lineage>
        <taxon>Bacteria</taxon>
        <taxon>Bacillati</taxon>
        <taxon>Bacillota</taxon>
        <taxon>Tissierellia</taxon>
        <taxon>Tissierellales</taxon>
        <taxon>Sporanaerobacteraceae</taxon>
        <taxon>Sporanaerobacter</taxon>
    </lineage>
</organism>
<keyword evidence="8" id="KW-0406">Ion transport</keyword>
<keyword evidence="6" id="KW-0630">Potassium</keyword>
<keyword evidence="2" id="KW-0813">Transport</keyword>
<keyword evidence="4" id="KW-0633">Potassium transport</keyword>
<dbReference type="Proteomes" id="UP000184389">
    <property type="component" value="Unassembled WGS sequence"/>
</dbReference>
<protein>
    <submittedName>
        <fullName evidence="11">Trk system potassium uptake protein TrkH</fullName>
    </submittedName>
</protein>
<keyword evidence="3" id="KW-1003">Cell membrane</keyword>
<evidence type="ECO:0000256" key="1">
    <source>
        <dbReference type="ARBA" id="ARBA00004651"/>
    </source>
</evidence>
<keyword evidence="9 10" id="KW-0472">Membrane</keyword>
<evidence type="ECO:0000313" key="11">
    <source>
        <dbReference type="EMBL" id="SHH91268.1"/>
    </source>
</evidence>
<dbReference type="NCBIfam" id="TIGR00933">
    <property type="entry name" value="2a38"/>
    <property type="match status" value="1"/>
</dbReference>
<dbReference type="GO" id="GO:0005886">
    <property type="term" value="C:plasma membrane"/>
    <property type="evidence" value="ECO:0007669"/>
    <property type="project" value="UniProtKB-SubCell"/>
</dbReference>
<dbReference type="GO" id="GO:0015379">
    <property type="term" value="F:potassium:chloride symporter activity"/>
    <property type="evidence" value="ECO:0007669"/>
    <property type="project" value="InterPro"/>
</dbReference>
<evidence type="ECO:0000256" key="3">
    <source>
        <dbReference type="ARBA" id="ARBA00022475"/>
    </source>
</evidence>
<feature type="transmembrane region" description="Helical" evidence="10">
    <location>
        <begin position="348"/>
        <end position="372"/>
    </location>
</feature>
<dbReference type="OrthoDB" id="9810952at2"/>
<feature type="transmembrane region" description="Helical" evidence="10">
    <location>
        <begin position="79"/>
        <end position="103"/>
    </location>
</feature>
<proteinExistence type="predicted"/>
<evidence type="ECO:0000256" key="8">
    <source>
        <dbReference type="ARBA" id="ARBA00023065"/>
    </source>
</evidence>
<evidence type="ECO:0000256" key="2">
    <source>
        <dbReference type="ARBA" id="ARBA00022448"/>
    </source>
</evidence>
<dbReference type="RefSeq" id="WP_072744086.1">
    <property type="nucleotide sequence ID" value="NZ_FQXR01000005.1"/>
</dbReference>
<comment type="subcellular location">
    <subcellularLocation>
        <location evidence="1">Cell membrane</location>
        <topology evidence="1">Multi-pass membrane protein</topology>
    </subcellularLocation>
</comment>
<keyword evidence="12" id="KW-1185">Reference proteome</keyword>
<feature type="transmembrane region" description="Helical" evidence="10">
    <location>
        <begin position="46"/>
        <end position="67"/>
    </location>
</feature>
<reference evidence="11 12" key="1">
    <citation type="submission" date="2016-11" db="EMBL/GenBank/DDBJ databases">
        <authorList>
            <person name="Jaros S."/>
            <person name="Januszkiewicz K."/>
            <person name="Wedrychowicz H."/>
        </authorList>
    </citation>
    <scope>NUCLEOTIDE SEQUENCE [LARGE SCALE GENOMIC DNA]</scope>
    <source>
        <strain evidence="11 12">DSM 13106</strain>
    </source>
</reference>
<evidence type="ECO:0000256" key="5">
    <source>
        <dbReference type="ARBA" id="ARBA00022692"/>
    </source>
</evidence>
<evidence type="ECO:0000256" key="6">
    <source>
        <dbReference type="ARBA" id="ARBA00022958"/>
    </source>
</evidence>
<feature type="transmembrane region" description="Helical" evidence="10">
    <location>
        <begin position="408"/>
        <end position="429"/>
    </location>
</feature>